<gene>
    <name evidence="11" type="ORF">BN7_5856</name>
</gene>
<evidence type="ECO:0000256" key="2">
    <source>
        <dbReference type="ARBA" id="ARBA00010741"/>
    </source>
</evidence>
<comment type="subcellular location">
    <subcellularLocation>
        <location evidence="1">Mitochondrion</location>
    </subcellularLocation>
</comment>
<dbReference type="AlphaFoldDB" id="K0KXV2"/>
<dbReference type="GO" id="GO:0003697">
    <property type="term" value="F:single-stranded DNA binding"/>
    <property type="evidence" value="ECO:0007669"/>
    <property type="project" value="InterPro"/>
</dbReference>
<sequence length="229" mass="27225">MATKFRGANWLQKNDFAPQIFLFRNLETGQVLYSQLPEFSDYQIKKQFQRPNWENRRPKTRPDIWRIMAVANFPTYESSIKAFESLVHLRTLRDVVTKDVAMKYRPKNEDNHIWYSGQFRPVYTQEAVADLNNVIQHIGSKTTIFWEDEWRKGDSSHWKPELVQHETMNRTGTRIQSALLDELRVKGRELFQKASREENTRKQKREADRARKARRKAAVQAEQTEQPTV</sequence>
<keyword evidence="6" id="KW-0804">Transcription</keyword>
<evidence type="ECO:0000256" key="3">
    <source>
        <dbReference type="ARBA" id="ARBA00022980"/>
    </source>
</evidence>
<proteinExistence type="inferred from homology"/>
<evidence type="ECO:0000256" key="8">
    <source>
        <dbReference type="ARBA" id="ARBA00035185"/>
    </source>
</evidence>
<evidence type="ECO:0000256" key="4">
    <source>
        <dbReference type="ARBA" id="ARBA00023015"/>
    </source>
</evidence>
<evidence type="ECO:0000256" key="9">
    <source>
        <dbReference type="ARBA" id="ARBA00035511"/>
    </source>
</evidence>
<evidence type="ECO:0000313" key="12">
    <source>
        <dbReference type="Proteomes" id="UP000009328"/>
    </source>
</evidence>
<keyword evidence="7" id="KW-0687">Ribonucleoprotein</keyword>
<keyword evidence="5" id="KW-0496">Mitochondrion</keyword>
<dbReference type="eggNOG" id="ENOG502QSKX">
    <property type="taxonomic scope" value="Eukaryota"/>
</dbReference>
<keyword evidence="12" id="KW-1185">Reference proteome</keyword>
<organism evidence="11 12">
    <name type="scientific">Wickerhamomyces ciferrii (strain ATCC 14091 / BCRC 22168 / CBS 111 / JCM 3599 / NBRC 0793 / NRRL Y-1031 F-60-10)</name>
    <name type="common">Yeast</name>
    <name type="synonym">Pichia ciferrii</name>
    <dbReference type="NCBI Taxonomy" id="1206466"/>
    <lineage>
        <taxon>Eukaryota</taxon>
        <taxon>Fungi</taxon>
        <taxon>Dikarya</taxon>
        <taxon>Ascomycota</taxon>
        <taxon>Saccharomycotina</taxon>
        <taxon>Saccharomycetes</taxon>
        <taxon>Phaffomycetales</taxon>
        <taxon>Wickerhamomycetaceae</taxon>
        <taxon>Wickerhamomyces</taxon>
    </lineage>
</organism>
<comment type="caution">
    <text evidence="11">The sequence shown here is derived from an EMBL/GenBank/DDBJ whole genome shotgun (WGS) entry which is preliminary data.</text>
</comment>
<feature type="region of interest" description="Disordered" evidence="10">
    <location>
        <begin position="191"/>
        <end position="229"/>
    </location>
</feature>
<comment type="similarity">
    <text evidence="2">Belongs to the mitochondrion-specific ribosomal protein mL67 family.</text>
</comment>
<dbReference type="PANTHER" id="PTHR28184:SF1">
    <property type="entry name" value="LARGE RIBOSOMAL SUBUNIT PROTEIN ML67"/>
    <property type="match status" value="1"/>
</dbReference>
<evidence type="ECO:0000256" key="6">
    <source>
        <dbReference type="ARBA" id="ARBA00023163"/>
    </source>
</evidence>
<protein>
    <recommendedName>
        <fullName evidence="8">Large ribosomal subunit protein mL67</fullName>
    </recommendedName>
    <alternativeName>
        <fullName evidence="9">Mitochondrial homologous recombination protein 1</fullName>
    </alternativeName>
</protein>
<evidence type="ECO:0000256" key="7">
    <source>
        <dbReference type="ARBA" id="ARBA00023274"/>
    </source>
</evidence>
<dbReference type="InParanoid" id="K0KXV2"/>
<dbReference type="GO" id="GO:0042025">
    <property type="term" value="C:host cell nucleus"/>
    <property type="evidence" value="ECO:0007669"/>
    <property type="project" value="InterPro"/>
</dbReference>
<dbReference type="HOGENOM" id="CLU_092898_0_0_1"/>
<dbReference type="GO" id="GO:0005739">
    <property type="term" value="C:mitochondrion"/>
    <property type="evidence" value="ECO:0007669"/>
    <property type="project" value="UniProtKB-SubCell"/>
</dbReference>
<dbReference type="InterPro" id="IPR024629">
    <property type="entry name" value="Ribosomal_mL67"/>
</dbReference>
<dbReference type="STRING" id="1206466.K0KXV2"/>
<dbReference type="PANTHER" id="PTHR28184">
    <property type="entry name" value="MITOCHONDRIAL HOMOLOGOUS RECOMBINATION PROTEIN 1"/>
    <property type="match status" value="1"/>
</dbReference>
<reference evidence="11 12" key="1">
    <citation type="journal article" date="2012" name="Eukaryot. Cell">
        <title>Draft genome sequence of Wickerhamomyces ciferrii NRRL Y-1031 F-60-10.</title>
        <authorList>
            <person name="Schneider J."/>
            <person name="Andrea H."/>
            <person name="Blom J."/>
            <person name="Jaenicke S."/>
            <person name="Ruckert C."/>
            <person name="Schorsch C."/>
            <person name="Szczepanowski R."/>
            <person name="Farwick M."/>
            <person name="Goesmann A."/>
            <person name="Puhler A."/>
            <person name="Schaffer S."/>
            <person name="Tauch A."/>
            <person name="Kohler T."/>
            <person name="Brinkrolf K."/>
        </authorList>
    </citation>
    <scope>NUCLEOTIDE SEQUENCE [LARGE SCALE GENOMIC DNA]</scope>
    <source>
        <strain evidence="12">ATCC 14091 / BCRC 22168 / CBS 111 / JCM 3599 / NBRC 0793 / NRRL Y-1031 F-60-10</strain>
    </source>
</reference>
<dbReference type="FunCoup" id="K0KXV2">
    <property type="interactions" value="152"/>
</dbReference>
<dbReference type="Proteomes" id="UP000009328">
    <property type="component" value="Unassembled WGS sequence"/>
</dbReference>
<keyword evidence="3" id="KW-0689">Ribosomal protein</keyword>
<evidence type="ECO:0000256" key="10">
    <source>
        <dbReference type="SAM" id="MobiDB-lite"/>
    </source>
</evidence>
<dbReference type="EMBL" id="CAIF01000236">
    <property type="protein sequence ID" value="CCH46264.1"/>
    <property type="molecule type" value="Genomic_DNA"/>
</dbReference>
<feature type="compositionally biased region" description="Basic and acidic residues" evidence="10">
    <location>
        <begin position="191"/>
        <end position="210"/>
    </location>
</feature>
<name>K0KXV2_WICCF</name>
<dbReference type="GO" id="GO:0005840">
    <property type="term" value="C:ribosome"/>
    <property type="evidence" value="ECO:0007669"/>
    <property type="project" value="UniProtKB-KW"/>
</dbReference>
<evidence type="ECO:0000256" key="1">
    <source>
        <dbReference type="ARBA" id="ARBA00004173"/>
    </source>
</evidence>
<dbReference type="GO" id="GO:0000150">
    <property type="term" value="F:DNA strand exchange activity"/>
    <property type="evidence" value="ECO:0007669"/>
    <property type="project" value="InterPro"/>
</dbReference>
<accession>K0KXV2</accession>
<dbReference type="GO" id="GO:0006260">
    <property type="term" value="P:DNA replication"/>
    <property type="evidence" value="ECO:0007669"/>
    <property type="project" value="InterPro"/>
</dbReference>
<dbReference type="SUPFAM" id="SSF118208">
    <property type="entry name" value="Viral ssDNA binding protein"/>
    <property type="match status" value="1"/>
</dbReference>
<keyword evidence="4" id="KW-0805">Transcription regulation</keyword>
<dbReference type="GO" id="GO:0003735">
    <property type="term" value="F:structural constituent of ribosome"/>
    <property type="evidence" value="ECO:0007669"/>
    <property type="project" value="TreeGrafter"/>
</dbReference>
<evidence type="ECO:0000313" key="11">
    <source>
        <dbReference type="EMBL" id="CCH46264.1"/>
    </source>
</evidence>
<dbReference type="Pfam" id="PF12829">
    <property type="entry name" value="Mhr1"/>
    <property type="match status" value="1"/>
</dbReference>
<evidence type="ECO:0000256" key="5">
    <source>
        <dbReference type="ARBA" id="ARBA00023128"/>
    </source>
</evidence>
<dbReference type="InterPro" id="IPR035989">
    <property type="entry name" value="DBP_sf"/>
</dbReference>
<dbReference type="GO" id="GO:1990904">
    <property type="term" value="C:ribonucleoprotein complex"/>
    <property type="evidence" value="ECO:0007669"/>
    <property type="project" value="UniProtKB-KW"/>
</dbReference>